<reference evidence="3" key="1">
    <citation type="submission" date="2020-05" db="EMBL/GenBank/DDBJ databases">
        <authorList>
            <person name="Chiriac C."/>
            <person name="Salcher M."/>
            <person name="Ghai R."/>
            <person name="Kavagutti S V."/>
        </authorList>
    </citation>
    <scope>NUCLEOTIDE SEQUENCE</scope>
</reference>
<dbReference type="EMBL" id="LR797194">
    <property type="protein sequence ID" value="CAB4193728.1"/>
    <property type="molecule type" value="Genomic_DNA"/>
</dbReference>
<protein>
    <submittedName>
        <fullName evidence="3">Uncharacterized protein</fullName>
    </submittedName>
</protein>
<dbReference type="EMBL" id="LR796912">
    <property type="protein sequence ID" value="CAB4174805.1"/>
    <property type="molecule type" value="Genomic_DNA"/>
</dbReference>
<sequence>MSGGHFNYDQYKIEQIADDIEQIILSNDSTEVDQYGDRLGYRFTQGTIAEFQKTVSLLRQVRIYVQRIDWLVSGDDGEGNFHRRLMQDLSAAEHERQKNEI</sequence>
<evidence type="ECO:0000313" key="1">
    <source>
        <dbReference type="EMBL" id="CAB4174805.1"/>
    </source>
</evidence>
<evidence type="ECO:0000313" key="5">
    <source>
        <dbReference type="EMBL" id="CAB5230585.1"/>
    </source>
</evidence>
<proteinExistence type="predicted"/>
<dbReference type="EMBL" id="LR797435">
    <property type="protein sequence ID" value="CAB4215783.1"/>
    <property type="molecule type" value="Genomic_DNA"/>
</dbReference>
<organism evidence="3">
    <name type="scientific">uncultured Caudovirales phage</name>
    <dbReference type="NCBI Taxonomy" id="2100421"/>
    <lineage>
        <taxon>Viruses</taxon>
        <taxon>Duplodnaviria</taxon>
        <taxon>Heunggongvirae</taxon>
        <taxon>Uroviricota</taxon>
        <taxon>Caudoviricetes</taxon>
        <taxon>Peduoviridae</taxon>
        <taxon>Maltschvirus</taxon>
        <taxon>Maltschvirus maltsch</taxon>
    </lineage>
</organism>
<evidence type="ECO:0000313" key="3">
    <source>
        <dbReference type="EMBL" id="CAB4193728.1"/>
    </source>
</evidence>
<evidence type="ECO:0000313" key="2">
    <source>
        <dbReference type="EMBL" id="CAB4185088.1"/>
    </source>
</evidence>
<accession>A0A6J5RJ14</accession>
<name>A0A6J5RJ14_9CAUD</name>
<dbReference type="EMBL" id="LR798422">
    <property type="protein sequence ID" value="CAB5230585.1"/>
    <property type="molecule type" value="Genomic_DNA"/>
</dbReference>
<gene>
    <name evidence="2" type="ORF">UFOVP1123_12</name>
    <name evidence="3" type="ORF">UFOVP1239_138</name>
    <name evidence="4" type="ORF">UFOVP1484_16</name>
    <name evidence="5" type="ORF">UFOVP1577_22</name>
    <name evidence="1" type="ORF">UFOVP961_84</name>
</gene>
<evidence type="ECO:0000313" key="4">
    <source>
        <dbReference type="EMBL" id="CAB4215783.1"/>
    </source>
</evidence>
<dbReference type="EMBL" id="LR797079">
    <property type="protein sequence ID" value="CAB4185088.1"/>
    <property type="molecule type" value="Genomic_DNA"/>
</dbReference>